<dbReference type="Proteomes" id="UP000092482">
    <property type="component" value="Chromosome"/>
</dbReference>
<dbReference type="PANTHER" id="PTHR36174">
    <property type="entry name" value="LIPID II:GLYCINE GLYCYLTRANSFERASE"/>
    <property type="match status" value="1"/>
</dbReference>
<keyword evidence="3" id="KW-0133">Cell shape</keyword>
<keyword evidence="6" id="KW-0961">Cell wall biogenesis/degradation</keyword>
<keyword evidence="8" id="KW-1185">Reference proteome</keyword>
<dbReference type="PATRIC" id="fig|1758689.4.peg.2929"/>
<name>A0A1B1NFJ6_9MICO</name>
<evidence type="ECO:0000256" key="5">
    <source>
        <dbReference type="ARBA" id="ARBA00023315"/>
    </source>
</evidence>
<dbReference type="InterPro" id="IPR003447">
    <property type="entry name" value="FEMABX"/>
</dbReference>
<evidence type="ECO:0000313" key="7">
    <source>
        <dbReference type="EMBL" id="ANS80202.1"/>
    </source>
</evidence>
<gene>
    <name evidence="7" type="ORF">SGUI_2806</name>
</gene>
<evidence type="ECO:0000256" key="1">
    <source>
        <dbReference type="ARBA" id="ARBA00009943"/>
    </source>
</evidence>
<keyword evidence="7" id="KW-0436">Ligase</keyword>
<evidence type="ECO:0000256" key="6">
    <source>
        <dbReference type="ARBA" id="ARBA00023316"/>
    </source>
</evidence>
<dbReference type="InterPro" id="IPR016181">
    <property type="entry name" value="Acyl_CoA_acyltransferase"/>
</dbReference>
<dbReference type="GO" id="GO:0016874">
    <property type="term" value="F:ligase activity"/>
    <property type="evidence" value="ECO:0007669"/>
    <property type="project" value="UniProtKB-KW"/>
</dbReference>
<keyword evidence="5" id="KW-0012">Acyltransferase</keyword>
<dbReference type="GO" id="GO:0016755">
    <property type="term" value="F:aminoacyltransferase activity"/>
    <property type="evidence" value="ECO:0007669"/>
    <property type="project" value="InterPro"/>
</dbReference>
<proteinExistence type="inferred from homology"/>
<dbReference type="EMBL" id="CP014989">
    <property type="protein sequence ID" value="ANS80202.1"/>
    <property type="molecule type" value="Genomic_DNA"/>
</dbReference>
<dbReference type="Gene3D" id="3.40.630.30">
    <property type="match status" value="2"/>
</dbReference>
<dbReference type="AlphaFoldDB" id="A0A1B1NFJ6"/>
<organism evidence="7 8">
    <name type="scientific">Serinicoccus hydrothermalis</name>
    <dbReference type="NCBI Taxonomy" id="1758689"/>
    <lineage>
        <taxon>Bacteria</taxon>
        <taxon>Bacillati</taxon>
        <taxon>Actinomycetota</taxon>
        <taxon>Actinomycetes</taxon>
        <taxon>Micrococcales</taxon>
        <taxon>Ornithinimicrobiaceae</taxon>
        <taxon>Serinicoccus</taxon>
    </lineage>
</organism>
<dbReference type="STRING" id="1758689.SGUI_2806"/>
<reference evidence="7 8" key="1">
    <citation type="submission" date="2016-03" db="EMBL/GenBank/DDBJ databases">
        <title>Shallow-sea hydrothermal system.</title>
        <authorList>
            <person name="Tang K."/>
        </authorList>
    </citation>
    <scope>NUCLEOTIDE SEQUENCE [LARGE SCALE GENOMIC DNA]</scope>
    <source>
        <strain evidence="7 8">JLT9</strain>
    </source>
</reference>
<dbReference type="GO" id="GO:0008360">
    <property type="term" value="P:regulation of cell shape"/>
    <property type="evidence" value="ECO:0007669"/>
    <property type="project" value="UniProtKB-KW"/>
</dbReference>
<evidence type="ECO:0000256" key="4">
    <source>
        <dbReference type="ARBA" id="ARBA00022984"/>
    </source>
</evidence>
<accession>A0A1B1NFJ6</accession>
<keyword evidence="2" id="KW-0808">Transferase</keyword>
<dbReference type="InterPro" id="IPR050644">
    <property type="entry name" value="PG_Glycine_Bridge_Synth"/>
</dbReference>
<dbReference type="KEGG" id="serj:SGUI_2806"/>
<dbReference type="PROSITE" id="PS51191">
    <property type="entry name" value="FEMABX"/>
    <property type="match status" value="1"/>
</dbReference>
<evidence type="ECO:0000256" key="3">
    <source>
        <dbReference type="ARBA" id="ARBA00022960"/>
    </source>
</evidence>
<comment type="similarity">
    <text evidence="1">Belongs to the FemABX family.</text>
</comment>
<dbReference type="Pfam" id="PF02388">
    <property type="entry name" value="FemAB"/>
    <property type="match status" value="2"/>
</dbReference>
<protein>
    <submittedName>
        <fullName evidence="7">tRNA-dependent lipid II--glycine ligase</fullName>
    </submittedName>
</protein>
<dbReference type="GO" id="GO:0009252">
    <property type="term" value="P:peptidoglycan biosynthetic process"/>
    <property type="evidence" value="ECO:0007669"/>
    <property type="project" value="UniProtKB-KW"/>
</dbReference>
<dbReference type="PANTHER" id="PTHR36174:SF1">
    <property type="entry name" value="LIPID II:GLYCINE GLYCYLTRANSFERASE"/>
    <property type="match status" value="1"/>
</dbReference>
<dbReference type="SUPFAM" id="SSF55729">
    <property type="entry name" value="Acyl-CoA N-acyltransferases (Nat)"/>
    <property type="match status" value="2"/>
</dbReference>
<evidence type="ECO:0000313" key="8">
    <source>
        <dbReference type="Proteomes" id="UP000092482"/>
    </source>
</evidence>
<keyword evidence="4" id="KW-0573">Peptidoglycan synthesis</keyword>
<sequence length="384" mass="43033">MPAARLVVAGRASADGYPVRMTVTLDPADDRASFSAAVAEMPISSPLQGWGYGEARKELGQEPLRYFIRRGGEVVGAVQLLRKRLVPGVSTLYAPRGPALTDLDLLPEVAQAIRGVARRTDHYLTIEPPHPIFAGHSASQDDLEEEQSRIPARHGPFRRARTEQPEHTILIDTTPDLDTLFAGLHKMARRNVRTAERMGVEAGRDESFEDFWEIFTATNERSSLGAFPRAYYEALRREADQDGGEAYLVLSRHEGRALAGGFYIALGDTTCYLYGGSVRDDRPPQEGEKRKDAKAPDAFYWASIKDAHEHGYSTLDLWGIPRLLDESKHSFGVYKMKLKFGADRYWFPAYDLSLSPLSPALRRALRLRRSYLNYRSFGTTDDVL</sequence>
<dbReference type="GO" id="GO:0071555">
    <property type="term" value="P:cell wall organization"/>
    <property type="evidence" value="ECO:0007669"/>
    <property type="project" value="UniProtKB-KW"/>
</dbReference>
<evidence type="ECO:0000256" key="2">
    <source>
        <dbReference type="ARBA" id="ARBA00022679"/>
    </source>
</evidence>